<dbReference type="EMBL" id="CP030104">
    <property type="protein sequence ID" value="AWX44363.1"/>
    <property type="molecule type" value="Genomic_DNA"/>
</dbReference>
<dbReference type="RefSeq" id="WP_112377842.1">
    <property type="nucleotide sequence ID" value="NZ_CP030104.1"/>
</dbReference>
<reference evidence="1 2" key="1">
    <citation type="submission" date="2018-06" db="EMBL/GenBank/DDBJ databases">
        <title>Spongiibacterium sp. HME9304 Genome sequencing and assembly.</title>
        <authorList>
            <person name="Kang H."/>
            <person name="Kim H."/>
            <person name="Joh K."/>
        </authorList>
    </citation>
    <scope>NUCLEOTIDE SEQUENCE [LARGE SCALE GENOMIC DNA]</scope>
    <source>
        <strain evidence="1 2">HME9304</strain>
    </source>
</reference>
<evidence type="ECO:0000313" key="2">
    <source>
        <dbReference type="Proteomes" id="UP000248536"/>
    </source>
</evidence>
<sequence length="152" mass="18083">MTHNFEIYKPRLIDFLGVRQFSNWKVKLYTITNNQSFQSKKNLKKTLSELPNWLLEVDSLKLQNYKVAFLIVHEAREGTWILLSWWTGGEMIQSKVYFSTQENPLQITSSPYKTNALLCVWELEVFAHERKAWIENVLDKNPNFDNYLLDHL</sequence>
<protein>
    <submittedName>
        <fullName evidence="1">Uncharacterized protein</fullName>
    </submittedName>
</protein>
<name>A0A2Z4LRB1_9FLAO</name>
<dbReference type="Proteomes" id="UP000248536">
    <property type="component" value="Chromosome"/>
</dbReference>
<dbReference type="KEGG" id="spon:HME9304_01363"/>
<keyword evidence="2" id="KW-1185">Reference proteome</keyword>
<gene>
    <name evidence="1" type="ORF">HME9304_01363</name>
</gene>
<dbReference type="OrthoDB" id="1248892at2"/>
<accession>A0A2Z4LRB1</accession>
<proteinExistence type="predicted"/>
<organism evidence="1 2">
    <name type="scientific">Flagellimonas maritima</name>
    <dbReference type="NCBI Taxonomy" id="1383885"/>
    <lineage>
        <taxon>Bacteria</taxon>
        <taxon>Pseudomonadati</taxon>
        <taxon>Bacteroidota</taxon>
        <taxon>Flavobacteriia</taxon>
        <taxon>Flavobacteriales</taxon>
        <taxon>Flavobacteriaceae</taxon>
        <taxon>Flagellimonas</taxon>
    </lineage>
</organism>
<evidence type="ECO:0000313" key="1">
    <source>
        <dbReference type="EMBL" id="AWX44363.1"/>
    </source>
</evidence>
<dbReference type="AlphaFoldDB" id="A0A2Z4LRB1"/>